<accession>A0AAJ0CWY3</accession>
<name>A0AAJ0CWY3_9HYPO</name>
<keyword evidence="1" id="KW-0596">Phosphopantetheine</keyword>
<protein>
    <recommendedName>
        <fullName evidence="3">Thioester reductase (TE) domain-containing protein</fullName>
    </recommendedName>
</protein>
<dbReference type="PANTHER" id="PTHR44845">
    <property type="entry name" value="CARRIER DOMAIN-CONTAINING PROTEIN"/>
    <property type="match status" value="1"/>
</dbReference>
<dbReference type="Pfam" id="PF07993">
    <property type="entry name" value="NAD_binding_4"/>
    <property type="match status" value="1"/>
</dbReference>
<organism evidence="4 5">
    <name type="scientific">Conoideocrella luteorostrata</name>
    <dbReference type="NCBI Taxonomy" id="1105319"/>
    <lineage>
        <taxon>Eukaryota</taxon>
        <taxon>Fungi</taxon>
        <taxon>Dikarya</taxon>
        <taxon>Ascomycota</taxon>
        <taxon>Pezizomycotina</taxon>
        <taxon>Sordariomycetes</taxon>
        <taxon>Hypocreomycetidae</taxon>
        <taxon>Hypocreales</taxon>
        <taxon>Clavicipitaceae</taxon>
        <taxon>Conoideocrella</taxon>
    </lineage>
</organism>
<evidence type="ECO:0000313" key="5">
    <source>
        <dbReference type="Proteomes" id="UP001251528"/>
    </source>
</evidence>
<proteinExistence type="predicted"/>
<keyword evidence="2" id="KW-0597">Phosphoprotein</keyword>
<dbReference type="Gene3D" id="3.40.50.720">
    <property type="entry name" value="NAD(P)-binding Rossmann-like Domain"/>
    <property type="match status" value="1"/>
</dbReference>
<evidence type="ECO:0000256" key="2">
    <source>
        <dbReference type="ARBA" id="ARBA00022553"/>
    </source>
</evidence>
<evidence type="ECO:0000256" key="1">
    <source>
        <dbReference type="ARBA" id="ARBA00022450"/>
    </source>
</evidence>
<evidence type="ECO:0000313" key="4">
    <source>
        <dbReference type="EMBL" id="KAK2612516.1"/>
    </source>
</evidence>
<dbReference type="InterPro" id="IPR013120">
    <property type="entry name" value="FAR_NAD-bd"/>
</dbReference>
<dbReference type="InterPro" id="IPR036291">
    <property type="entry name" value="NAD(P)-bd_dom_sf"/>
</dbReference>
<keyword evidence="5" id="KW-1185">Reference proteome</keyword>
<feature type="domain" description="Thioester reductase (TE)" evidence="3">
    <location>
        <begin position="45"/>
        <end position="260"/>
    </location>
</feature>
<evidence type="ECO:0000259" key="3">
    <source>
        <dbReference type="Pfam" id="PF07993"/>
    </source>
</evidence>
<sequence length="346" mass="38488">MSATIEASRPSNRIDWEAEIALPKSFPNMVLQRRGPKTGDLTIFLTGATGYLGRHLLASLIKDDRVTHIVVLLHSVADIGTSIHRRDKVSFVEGDISLPNLHLSESLFRNLTETVDVVVHCAANRSFWDNYEVLRLVNLESVKELARLTAKHALPLHFMSSGAVTLYANGITPPTDGSNGYVGTKWAAEEFLHRASVEFGMPVYIHRPTTMQQAFEDTTHRDDVLKQLIECGNKLGARPNFDDICGSVDVIPIEIIVRSIHQSIISSTSFSSIDGGLVQILNYEANLRVLVKDFAMDAKSNEKLHKLPSMPILEWFGRAKRTGFGYFITAQDLEMGTKDGMLVSKR</sequence>
<dbReference type="PANTHER" id="PTHR44845:SF6">
    <property type="entry name" value="BETA-ALANINE-ACTIVATING ENZYME"/>
    <property type="match status" value="1"/>
</dbReference>
<dbReference type="AlphaFoldDB" id="A0AAJ0CWY3"/>
<dbReference type="EMBL" id="JASWJB010000015">
    <property type="protein sequence ID" value="KAK2612516.1"/>
    <property type="molecule type" value="Genomic_DNA"/>
</dbReference>
<dbReference type="SUPFAM" id="SSF51735">
    <property type="entry name" value="NAD(P)-binding Rossmann-fold domains"/>
    <property type="match status" value="1"/>
</dbReference>
<reference evidence="4" key="1">
    <citation type="submission" date="2023-06" db="EMBL/GenBank/DDBJ databases">
        <title>Conoideocrella luteorostrata (Hypocreales: Clavicipitaceae), a potential biocontrol fungus for elongate hemlock scale in United States Christmas tree production areas.</title>
        <authorList>
            <person name="Barrett H."/>
            <person name="Lovett B."/>
            <person name="Macias A.M."/>
            <person name="Stajich J.E."/>
            <person name="Kasson M.T."/>
        </authorList>
    </citation>
    <scope>NUCLEOTIDE SEQUENCE</scope>
    <source>
        <strain evidence="4">ARSEF 14590</strain>
    </source>
</reference>
<comment type="caution">
    <text evidence="4">The sequence shown here is derived from an EMBL/GenBank/DDBJ whole genome shotgun (WGS) entry which is preliminary data.</text>
</comment>
<dbReference type="Proteomes" id="UP001251528">
    <property type="component" value="Unassembled WGS sequence"/>
</dbReference>
<gene>
    <name evidence="4" type="ORF">QQS21_001454</name>
</gene>